<feature type="signal peptide" evidence="2">
    <location>
        <begin position="1"/>
        <end position="25"/>
    </location>
</feature>
<evidence type="ECO:0000313" key="4">
    <source>
        <dbReference type="Proteomes" id="UP000000322"/>
    </source>
</evidence>
<evidence type="ECO:0000256" key="2">
    <source>
        <dbReference type="SAM" id="SignalP"/>
    </source>
</evidence>
<keyword evidence="4" id="KW-1185">Reference proteome</keyword>
<sequence>MKRQTALAAAAAPVLVLSLAIAAQAVPSDDPSAPVTETSPADASVEDPTEGTATDQPTEEPTDEGTATEEPSTDPTDPASLPAPEDEPVQTEESGALAVEPNDALAGAPLPDAVAPTEGDLERPADPALAAADVQITLASTDLVAGAVLASGFVPDVEADGTCTLTLTRGDDVRTIEAPAEADATTTVCGGLTMTTTGLPLGDWHATIGYQSATRSGISAPTTVTIR</sequence>
<dbReference type="AlphaFoldDB" id="D1BC71"/>
<dbReference type="Proteomes" id="UP000000322">
    <property type="component" value="Chromosome"/>
</dbReference>
<dbReference type="RefSeq" id="WP_012865920.1">
    <property type="nucleotide sequence ID" value="NC_013521.1"/>
</dbReference>
<evidence type="ECO:0000313" key="3">
    <source>
        <dbReference type="EMBL" id="ACZ20851.1"/>
    </source>
</evidence>
<accession>D1BC71</accession>
<proteinExistence type="predicted"/>
<evidence type="ECO:0000256" key="1">
    <source>
        <dbReference type="SAM" id="MobiDB-lite"/>
    </source>
</evidence>
<dbReference type="HOGENOM" id="CLU_1219024_0_0_11"/>
<organism evidence="3 4">
    <name type="scientific">Sanguibacter keddieii (strain ATCC 51767 / DSM 10542 / NCFB 3025 / ST-74)</name>
    <dbReference type="NCBI Taxonomy" id="446469"/>
    <lineage>
        <taxon>Bacteria</taxon>
        <taxon>Bacillati</taxon>
        <taxon>Actinomycetota</taxon>
        <taxon>Actinomycetes</taxon>
        <taxon>Micrococcales</taxon>
        <taxon>Sanguibacteraceae</taxon>
        <taxon>Sanguibacter</taxon>
    </lineage>
</organism>
<feature type="compositionally biased region" description="Acidic residues" evidence="1">
    <location>
        <begin position="57"/>
        <end position="67"/>
    </location>
</feature>
<reference evidence="3 4" key="1">
    <citation type="journal article" date="2009" name="Stand. Genomic Sci.">
        <title>Complete genome sequence of Sanguibacter keddieii type strain (ST-74).</title>
        <authorList>
            <person name="Ivanova N."/>
            <person name="Sikorski J."/>
            <person name="Sims D."/>
            <person name="Brettin T."/>
            <person name="Detter J.C."/>
            <person name="Han C."/>
            <person name="Lapidus A."/>
            <person name="Copeland A."/>
            <person name="Glavina Del Rio T."/>
            <person name="Nolan M."/>
            <person name="Chen F."/>
            <person name="Lucas S."/>
            <person name="Tice H."/>
            <person name="Cheng J.F."/>
            <person name="Bruce D."/>
            <person name="Goodwin L."/>
            <person name="Pitluck S."/>
            <person name="Pati A."/>
            <person name="Mavromatis K."/>
            <person name="Chen A."/>
            <person name="Palaniappan K."/>
            <person name="D'haeseleer P."/>
            <person name="Chain P."/>
            <person name="Bristow J."/>
            <person name="Eisen J.A."/>
            <person name="Markowitz V."/>
            <person name="Hugenholtz P."/>
            <person name="Goker M."/>
            <person name="Pukall R."/>
            <person name="Klenk H.P."/>
            <person name="Kyrpides N.C."/>
        </authorList>
    </citation>
    <scope>NUCLEOTIDE SEQUENCE [LARGE SCALE GENOMIC DNA]</scope>
    <source>
        <strain evidence="4">ATCC 51767 / DSM 10542 / NCFB 3025 / ST-74</strain>
    </source>
</reference>
<dbReference type="KEGG" id="ske:Sked_09010"/>
<keyword evidence="2" id="KW-0732">Signal</keyword>
<protein>
    <submittedName>
        <fullName evidence="3">Uncharacterized protein</fullName>
    </submittedName>
</protein>
<dbReference type="OrthoDB" id="4981587at2"/>
<name>D1BC71_SANKS</name>
<gene>
    <name evidence="3" type="ordered locus">Sked_09010</name>
</gene>
<feature type="chain" id="PRO_5003021398" evidence="2">
    <location>
        <begin position="26"/>
        <end position="227"/>
    </location>
</feature>
<feature type="region of interest" description="Disordered" evidence="1">
    <location>
        <begin position="26"/>
        <end position="95"/>
    </location>
</feature>
<dbReference type="EMBL" id="CP001819">
    <property type="protein sequence ID" value="ACZ20851.1"/>
    <property type="molecule type" value="Genomic_DNA"/>
</dbReference>
<dbReference type="eggNOG" id="ENOG5033C3E">
    <property type="taxonomic scope" value="Bacteria"/>
</dbReference>